<comment type="caution">
    <text evidence="17">The sequence shown here is derived from an EMBL/GenBank/DDBJ whole genome shotgun (WGS) entry which is preliminary data.</text>
</comment>
<name>A0A1F6X0G8_9BACT</name>
<dbReference type="InterPro" id="IPR006295">
    <property type="entry name" value="DNA_primase_DnaG"/>
</dbReference>
<dbReference type="GO" id="GO:0003899">
    <property type="term" value="F:DNA-directed RNA polymerase activity"/>
    <property type="evidence" value="ECO:0007669"/>
    <property type="project" value="UniProtKB-UniRule"/>
</dbReference>
<dbReference type="PIRSF" id="PIRSF002811">
    <property type="entry name" value="DnaG"/>
    <property type="match status" value="1"/>
</dbReference>
<evidence type="ECO:0000256" key="7">
    <source>
        <dbReference type="ARBA" id="ARBA00022771"/>
    </source>
</evidence>
<comment type="similarity">
    <text evidence="12 13">Belongs to the DnaG primase family.</text>
</comment>
<dbReference type="InterPro" id="IPR037068">
    <property type="entry name" value="DNA_primase_core_N_sf"/>
</dbReference>
<gene>
    <name evidence="12" type="primary">dnaG</name>
    <name evidence="17" type="ORF">A3A91_01625</name>
</gene>
<evidence type="ECO:0000259" key="16">
    <source>
        <dbReference type="PROSITE" id="PS50880"/>
    </source>
</evidence>
<dbReference type="Proteomes" id="UP000177001">
    <property type="component" value="Unassembled WGS sequence"/>
</dbReference>
<feature type="coiled-coil region" evidence="15">
    <location>
        <begin position="87"/>
        <end position="121"/>
    </location>
</feature>
<evidence type="ECO:0000313" key="17">
    <source>
        <dbReference type="EMBL" id="OGI87592.1"/>
    </source>
</evidence>
<organism evidence="17 18">
    <name type="scientific">Candidatus Nomurabacteria bacterium RIFCSPLOWO2_01_FULL_36_16</name>
    <dbReference type="NCBI Taxonomy" id="1801767"/>
    <lineage>
        <taxon>Bacteria</taxon>
        <taxon>Candidatus Nomuraibacteriota</taxon>
    </lineage>
</organism>
<keyword evidence="5 12" id="KW-0235">DNA replication</keyword>
<keyword evidence="15" id="KW-0175">Coiled coil</keyword>
<dbReference type="FunFam" id="3.90.580.10:FF:000001">
    <property type="entry name" value="DNA primase"/>
    <property type="match status" value="1"/>
</dbReference>
<keyword evidence="11 12" id="KW-0804">Transcription</keyword>
<sequence>MKISNGVDQIKSKIDILSLVSSYIKLDKAGASWKGKCPFHNEKTPSFFVSPARESYYCFGCGASGDIFTFVEEFEGLDFKGALKLLADKAGVTLEVYSKEMQEAKENKSEKEKLYTAIEEATKFFENNLKENKNAQEYLKSRGLTEKSIKDFRIGFALLDWHRLYDYLKSKNFSDNEIERAGLAKKSDNDAEKLNKRMYDRFRGRIMFPISDSSGRVIAFSGRILVDDGPLRHGSSEASKSAKYLNSPETLIFNKSSVLFGIDKAKDAIRKNNFSILVEGQMDLILSHQAGYKNTVATSGTALSDSTISKENVISNLGLIRRLSSNIVLAFDADSAGANATIKAGKIALSLGMDVKVVDMPDGIDPADLITQNNSIAGSDAWRLAIKNSKHIIEFLLDKVLKNFKNDTRKIGMEIKEKILPFVNVLESSIEKMYFIKKISDASSIPQNALQDDLKKIEQELKYETEETKTAKENVEKKLRKDPIERRLFGIAFWQESLKSRTIEPELIFTKLHKAKEAFLDMKEDLIYEAEIFYLNSENLQKDVNEMLLSIEEEYLNEELVKTMIDFRNLKDKKLEVEILKKIDKINKRKEEIKNSR</sequence>
<evidence type="ECO:0000256" key="11">
    <source>
        <dbReference type="ARBA" id="ARBA00023163"/>
    </source>
</evidence>
<dbReference type="Gene3D" id="3.90.580.10">
    <property type="entry name" value="Zinc finger, CHC2-type domain"/>
    <property type="match status" value="1"/>
</dbReference>
<dbReference type="SMART" id="SM00493">
    <property type="entry name" value="TOPRIM"/>
    <property type="match status" value="1"/>
</dbReference>
<keyword evidence="2 12" id="KW-0639">Primosome</keyword>
<evidence type="ECO:0000256" key="6">
    <source>
        <dbReference type="ARBA" id="ARBA00022723"/>
    </source>
</evidence>
<dbReference type="CDD" id="cd03364">
    <property type="entry name" value="TOPRIM_DnaG_primases"/>
    <property type="match status" value="1"/>
</dbReference>
<proteinExistence type="inferred from homology"/>
<keyword evidence="7 12" id="KW-0863">Zinc-finger</keyword>
<dbReference type="GO" id="GO:0003677">
    <property type="term" value="F:DNA binding"/>
    <property type="evidence" value="ECO:0007669"/>
    <property type="project" value="UniProtKB-KW"/>
</dbReference>
<keyword evidence="8 12" id="KW-0862">Zinc</keyword>
<dbReference type="EMBL" id="MFUR01000001">
    <property type="protein sequence ID" value="OGI87592.1"/>
    <property type="molecule type" value="Genomic_DNA"/>
</dbReference>
<dbReference type="SUPFAM" id="SSF57783">
    <property type="entry name" value="Zinc beta-ribbon"/>
    <property type="match status" value="1"/>
</dbReference>
<feature type="domain" description="Toprim" evidence="16">
    <location>
        <begin position="273"/>
        <end position="363"/>
    </location>
</feature>
<dbReference type="AlphaFoldDB" id="A0A1F6X0G8"/>
<evidence type="ECO:0000256" key="4">
    <source>
        <dbReference type="ARBA" id="ARBA00022695"/>
    </source>
</evidence>
<comment type="cofactor">
    <cofactor evidence="12 13 14">
        <name>Zn(2+)</name>
        <dbReference type="ChEBI" id="CHEBI:29105"/>
    </cofactor>
    <text evidence="12 13 14">Binds 1 zinc ion per monomer.</text>
</comment>
<dbReference type="Pfam" id="PF08275">
    <property type="entry name" value="DNAG_N"/>
    <property type="match status" value="1"/>
</dbReference>
<comment type="function">
    <text evidence="12 13">RNA polymerase that catalyzes the synthesis of short RNA molecules used as primers for DNA polymerase during DNA replication.</text>
</comment>
<dbReference type="SMART" id="SM00400">
    <property type="entry name" value="ZnF_CHCC"/>
    <property type="match status" value="1"/>
</dbReference>
<accession>A0A1F6X0G8</accession>
<evidence type="ECO:0000256" key="10">
    <source>
        <dbReference type="ARBA" id="ARBA00023125"/>
    </source>
</evidence>
<dbReference type="GO" id="GO:0006269">
    <property type="term" value="P:DNA replication, synthesis of primer"/>
    <property type="evidence" value="ECO:0007669"/>
    <property type="project" value="UniProtKB-UniRule"/>
</dbReference>
<dbReference type="InterPro" id="IPR036977">
    <property type="entry name" value="DNA_primase_Znf_CHC2"/>
</dbReference>
<keyword evidence="10 12" id="KW-0238">DNA-binding</keyword>
<dbReference type="EC" id="2.7.7.101" evidence="12"/>
<comment type="domain">
    <text evidence="12">Contains an N-terminal zinc-binding domain, a central core domain that contains the primase activity, and a C-terminal DnaB-binding domain.</text>
</comment>
<evidence type="ECO:0000256" key="12">
    <source>
        <dbReference type="HAMAP-Rule" id="MF_00974"/>
    </source>
</evidence>
<dbReference type="GO" id="GO:1990077">
    <property type="term" value="C:primosome complex"/>
    <property type="evidence" value="ECO:0007669"/>
    <property type="project" value="UniProtKB-KW"/>
</dbReference>
<evidence type="ECO:0000256" key="13">
    <source>
        <dbReference type="PIRNR" id="PIRNR002811"/>
    </source>
</evidence>
<dbReference type="PANTHER" id="PTHR30313">
    <property type="entry name" value="DNA PRIMASE"/>
    <property type="match status" value="1"/>
</dbReference>
<evidence type="ECO:0000256" key="5">
    <source>
        <dbReference type="ARBA" id="ARBA00022705"/>
    </source>
</evidence>
<reference evidence="17 18" key="1">
    <citation type="journal article" date="2016" name="Nat. Commun.">
        <title>Thousands of microbial genomes shed light on interconnected biogeochemical processes in an aquifer system.</title>
        <authorList>
            <person name="Anantharaman K."/>
            <person name="Brown C.T."/>
            <person name="Hug L.A."/>
            <person name="Sharon I."/>
            <person name="Castelle C.J."/>
            <person name="Probst A.J."/>
            <person name="Thomas B.C."/>
            <person name="Singh A."/>
            <person name="Wilkins M.J."/>
            <person name="Karaoz U."/>
            <person name="Brodie E.L."/>
            <person name="Williams K.H."/>
            <person name="Hubbard S.S."/>
            <person name="Banfield J.F."/>
        </authorList>
    </citation>
    <scope>NUCLEOTIDE SEQUENCE [LARGE SCALE GENOMIC DNA]</scope>
</reference>
<dbReference type="Gene3D" id="3.90.980.10">
    <property type="entry name" value="DNA primase, catalytic core, N-terminal domain"/>
    <property type="match status" value="1"/>
</dbReference>
<protein>
    <recommendedName>
        <fullName evidence="12 13">DNA primase</fullName>
        <ecNumber evidence="12">2.7.7.101</ecNumber>
    </recommendedName>
</protein>
<evidence type="ECO:0000256" key="9">
    <source>
        <dbReference type="ARBA" id="ARBA00022842"/>
    </source>
</evidence>
<evidence type="ECO:0000256" key="14">
    <source>
        <dbReference type="PIRSR" id="PIRSR002811-1"/>
    </source>
</evidence>
<dbReference type="InterPro" id="IPR034151">
    <property type="entry name" value="TOPRIM_DnaG_bac"/>
</dbReference>
<evidence type="ECO:0000256" key="1">
    <source>
        <dbReference type="ARBA" id="ARBA00022478"/>
    </source>
</evidence>
<dbReference type="Pfam" id="PF13155">
    <property type="entry name" value="Toprim_2"/>
    <property type="match status" value="1"/>
</dbReference>
<keyword evidence="6 12" id="KW-0479">Metal-binding</keyword>
<dbReference type="HAMAP" id="MF_00974">
    <property type="entry name" value="DNA_primase_DnaG"/>
    <property type="match status" value="1"/>
</dbReference>
<dbReference type="InterPro" id="IPR050219">
    <property type="entry name" value="DnaG_primase"/>
</dbReference>
<dbReference type="PANTHER" id="PTHR30313:SF2">
    <property type="entry name" value="DNA PRIMASE"/>
    <property type="match status" value="1"/>
</dbReference>
<dbReference type="GO" id="GO:0000428">
    <property type="term" value="C:DNA-directed RNA polymerase complex"/>
    <property type="evidence" value="ECO:0007669"/>
    <property type="project" value="UniProtKB-KW"/>
</dbReference>
<keyword evidence="9" id="KW-0460">Magnesium</keyword>
<keyword evidence="1 12" id="KW-0240">DNA-directed RNA polymerase</keyword>
<dbReference type="PROSITE" id="PS50880">
    <property type="entry name" value="TOPRIM"/>
    <property type="match status" value="1"/>
</dbReference>
<dbReference type="Gene3D" id="3.40.1360.10">
    <property type="match status" value="1"/>
</dbReference>
<evidence type="ECO:0000256" key="15">
    <source>
        <dbReference type="SAM" id="Coils"/>
    </source>
</evidence>
<dbReference type="Pfam" id="PF01807">
    <property type="entry name" value="Zn_ribbon_DnaG"/>
    <property type="match status" value="1"/>
</dbReference>
<dbReference type="SUPFAM" id="SSF56731">
    <property type="entry name" value="DNA primase core"/>
    <property type="match status" value="1"/>
</dbReference>
<dbReference type="GO" id="GO:0008270">
    <property type="term" value="F:zinc ion binding"/>
    <property type="evidence" value="ECO:0007669"/>
    <property type="project" value="UniProtKB-UniRule"/>
</dbReference>
<dbReference type="InterPro" id="IPR030846">
    <property type="entry name" value="DnaG_bac"/>
</dbReference>
<evidence type="ECO:0000256" key="3">
    <source>
        <dbReference type="ARBA" id="ARBA00022679"/>
    </source>
</evidence>
<dbReference type="InterPro" id="IPR002694">
    <property type="entry name" value="Znf_CHC2"/>
</dbReference>
<dbReference type="InterPro" id="IPR013264">
    <property type="entry name" value="DNAG_N"/>
</dbReference>
<evidence type="ECO:0000256" key="2">
    <source>
        <dbReference type="ARBA" id="ARBA00022515"/>
    </source>
</evidence>
<keyword evidence="4 12" id="KW-0548">Nucleotidyltransferase</keyword>
<comment type="catalytic activity">
    <reaction evidence="12">
        <text>ssDNA + n NTP = ssDNA/pppN(pN)n-1 hybrid + (n-1) diphosphate.</text>
        <dbReference type="EC" id="2.7.7.101"/>
    </reaction>
</comment>
<dbReference type="GO" id="GO:0005737">
    <property type="term" value="C:cytoplasm"/>
    <property type="evidence" value="ECO:0007669"/>
    <property type="project" value="TreeGrafter"/>
</dbReference>
<feature type="coiled-coil region" evidence="15">
    <location>
        <begin position="447"/>
        <end position="474"/>
    </location>
</feature>
<dbReference type="NCBIfam" id="TIGR01391">
    <property type="entry name" value="dnaG"/>
    <property type="match status" value="1"/>
</dbReference>
<feature type="zinc finger region" description="CHC2-type" evidence="12 14">
    <location>
        <begin position="37"/>
        <end position="61"/>
    </location>
</feature>
<evidence type="ECO:0000256" key="8">
    <source>
        <dbReference type="ARBA" id="ARBA00022833"/>
    </source>
</evidence>
<evidence type="ECO:0000313" key="18">
    <source>
        <dbReference type="Proteomes" id="UP000177001"/>
    </source>
</evidence>
<dbReference type="InterPro" id="IPR006171">
    <property type="entry name" value="TOPRIM_dom"/>
</dbReference>
<keyword evidence="3 12" id="KW-0808">Transferase</keyword>
<comment type="subunit">
    <text evidence="12">Monomer. Interacts with DnaB.</text>
</comment>